<evidence type="ECO:0000313" key="6">
    <source>
        <dbReference type="Proteomes" id="UP000781958"/>
    </source>
</evidence>
<protein>
    <submittedName>
        <fullName evidence="5">Phosphoribosyl-dephospho-CoA transferase</fullName>
        <ecNumber evidence="5">2.7.7.66</ecNumber>
    </submittedName>
</protein>
<evidence type="ECO:0000256" key="1">
    <source>
        <dbReference type="ARBA" id="ARBA00022679"/>
    </source>
</evidence>
<evidence type="ECO:0000313" key="5">
    <source>
        <dbReference type="EMBL" id="MBP2293292.1"/>
    </source>
</evidence>
<dbReference type="Pfam" id="PF20866">
    <property type="entry name" value="MdcG_N"/>
    <property type="match status" value="1"/>
</dbReference>
<organism evidence="5 6">
    <name type="scientific">Azospirillum rugosum</name>
    <dbReference type="NCBI Taxonomy" id="416170"/>
    <lineage>
        <taxon>Bacteria</taxon>
        <taxon>Pseudomonadati</taxon>
        <taxon>Pseudomonadota</taxon>
        <taxon>Alphaproteobacteria</taxon>
        <taxon>Rhodospirillales</taxon>
        <taxon>Azospirillaceae</taxon>
        <taxon>Azospirillum</taxon>
    </lineage>
</organism>
<dbReference type="Proteomes" id="UP000781958">
    <property type="component" value="Unassembled WGS sequence"/>
</dbReference>
<dbReference type="InterPro" id="IPR017557">
    <property type="entry name" value="Holo-ACP_synthase"/>
</dbReference>
<dbReference type="GO" id="GO:0016779">
    <property type="term" value="F:nucleotidyltransferase activity"/>
    <property type="evidence" value="ECO:0007669"/>
    <property type="project" value="UniProtKB-KW"/>
</dbReference>
<accession>A0ABS4SLD7</accession>
<dbReference type="NCBIfam" id="TIGR03135">
    <property type="entry name" value="malonate_mdcG"/>
    <property type="match status" value="1"/>
</dbReference>
<dbReference type="Pfam" id="PF10620">
    <property type="entry name" value="MdcG"/>
    <property type="match status" value="1"/>
</dbReference>
<keyword evidence="2 5" id="KW-0548">Nucleotidyltransferase</keyword>
<feature type="domain" description="Phosphoribosyl-dephospho-CoA transferase MdcG C-terminal" evidence="3">
    <location>
        <begin position="99"/>
        <end position="216"/>
    </location>
</feature>
<proteinExistence type="predicted"/>
<evidence type="ECO:0000259" key="4">
    <source>
        <dbReference type="Pfam" id="PF20866"/>
    </source>
</evidence>
<dbReference type="EMBL" id="JAGINP010000010">
    <property type="protein sequence ID" value="MBP2293292.1"/>
    <property type="molecule type" value="Genomic_DNA"/>
</dbReference>
<sequence>MWRRHDLLRVQPDRWHVILARSPAVQTLTGEPRRLVAGWAERGWPVVVRRRGPDDGDAGIDAGIDVGIPLPPSCGKLRLALSVPADWVAEPVAAVPLSRAVGTTPAHWRTQLEELVAFGERQALRPALFGALLWQQVTGLPYLRPGSDIDLVWPTPPAGTLGVLLDTLERLDAAGPARLDGEIILADGGGVNWRELHRELRVPDGAVLVKSMDGADIRCARTLFT</sequence>
<comment type="caution">
    <text evidence="5">The sequence shown here is derived from an EMBL/GenBank/DDBJ whole genome shotgun (WGS) entry which is preliminary data.</text>
</comment>
<name>A0ABS4SLD7_9PROT</name>
<dbReference type="EC" id="2.7.7.66" evidence="5"/>
<keyword evidence="1 5" id="KW-0808">Transferase</keyword>
<evidence type="ECO:0000256" key="2">
    <source>
        <dbReference type="ARBA" id="ARBA00022695"/>
    </source>
</evidence>
<dbReference type="InterPro" id="IPR049180">
    <property type="entry name" value="MdcG_C"/>
</dbReference>
<reference evidence="5 6" key="1">
    <citation type="submission" date="2021-03" db="EMBL/GenBank/DDBJ databases">
        <title>Genomic Encyclopedia of Type Strains, Phase III (KMG-III): the genomes of soil and plant-associated and newly described type strains.</title>
        <authorList>
            <person name="Whitman W."/>
        </authorList>
    </citation>
    <scope>NUCLEOTIDE SEQUENCE [LARGE SCALE GENOMIC DNA]</scope>
    <source>
        <strain evidence="5 6">IMMIB AFH-6</strain>
    </source>
</reference>
<keyword evidence="6" id="KW-1185">Reference proteome</keyword>
<feature type="domain" description="Phosphoribosyl-dephospho-CoA transferase MdcG N-terminal" evidence="4">
    <location>
        <begin position="3"/>
        <end position="90"/>
    </location>
</feature>
<gene>
    <name evidence="5" type="ORF">J2851_003075</name>
</gene>
<dbReference type="InterPro" id="IPR048903">
    <property type="entry name" value="MdcG_N"/>
</dbReference>
<evidence type="ECO:0000259" key="3">
    <source>
        <dbReference type="Pfam" id="PF10620"/>
    </source>
</evidence>